<keyword evidence="1" id="KW-0949">S-adenosyl-L-methionine</keyword>
<evidence type="ECO:0000256" key="2">
    <source>
        <dbReference type="ARBA" id="ARBA00022723"/>
    </source>
</evidence>
<evidence type="ECO:0008006" key="9">
    <source>
        <dbReference type="Google" id="ProtNLM"/>
    </source>
</evidence>
<dbReference type="InterPro" id="IPR013785">
    <property type="entry name" value="Aldolase_TIM"/>
</dbReference>
<evidence type="ECO:0000313" key="7">
    <source>
        <dbReference type="EMBL" id="GAA0423954.1"/>
    </source>
</evidence>
<evidence type="ECO:0000256" key="3">
    <source>
        <dbReference type="ARBA" id="ARBA00023004"/>
    </source>
</evidence>
<accession>A0ABP3ITE0</accession>
<dbReference type="Pfam" id="PF04055">
    <property type="entry name" value="Radical_SAM"/>
    <property type="match status" value="1"/>
</dbReference>
<dbReference type="InterPro" id="IPR058240">
    <property type="entry name" value="rSAM_sf"/>
</dbReference>
<protein>
    <recommendedName>
        <fullName evidence="9">Radical SAM protein</fullName>
    </recommendedName>
</protein>
<dbReference type="SFLD" id="SFLDS00029">
    <property type="entry name" value="Radical_SAM"/>
    <property type="match status" value="1"/>
</dbReference>
<dbReference type="EMBL" id="BAAABX010000055">
    <property type="protein sequence ID" value="GAA0423954.1"/>
    <property type="molecule type" value="Genomic_DNA"/>
</dbReference>
<dbReference type="InterPro" id="IPR050377">
    <property type="entry name" value="Radical_SAM_PqqE_MftC-like"/>
</dbReference>
<evidence type="ECO:0000313" key="8">
    <source>
        <dbReference type="Proteomes" id="UP001500879"/>
    </source>
</evidence>
<gene>
    <name evidence="7" type="ORF">GCM10010357_51800</name>
</gene>
<keyword evidence="8" id="KW-1185">Reference proteome</keyword>
<dbReference type="PANTHER" id="PTHR11228">
    <property type="entry name" value="RADICAL SAM DOMAIN PROTEIN"/>
    <property type="match status" value="1"/>
</dbReference>
<feature type="domain" description="Radical SAM core" evidence="5">
    <location>
        <begin position="18"/>
        <end position="123"/>
    </location>
</feature>
<dbReference type="InterPro" id="IPR007197">
    <property type="entry name" value="rSAM"/>
</dbReference>
<reference evidence="8" key="1">
    <citation type="journal article" date="2019" name="Int. J. Syst. Evol. Microbiol.">
        <title>The Global Catalogue of Microorganisms (GCM) 10K type strain sequencing project: providing services to taxonomists for standard genome sequencing and annotation.</title>
        <authorList>
            <consortium name="The Broad Institute Genomics Platform"/>
            <consortium name="The Broad Institute Genome Sequencing Center for Infectious Disease"/>
            <person name="Wu L."/>
            <person name="Ma J."/>
        </authorList>
    </citation>
    <scope>NUCLEOTIDE SEQUENCE [LARGE SCALE GENOMIC DNA]</scope>
    <source>
        <strain evidence="8">JCM 4788</strain>
    </source>
</reference>
<dbReference type="RefSeq" id="WP_344028888.1">
    <property type="nucleotide sequence ID" value="NZ_BAAABX010000055.1"/>
</dbReference>
<comment type="caution">
    <text evidence="7">The sequence shown here is derived from an EMBL/GenBank/DDBJ whole genome shotgun (WGS) entry which is preliminary data.</text>
</comment>
<evidence type="ECO:0000259" key="5">
    <source>
        <dbReference type="Pfam" id="PF04055"/>
    </source>
</evidence>
<keyword evidence="3" id="KW-0408">Iron</keyword>
<keyword evidence="2" id="KW-0479">Metal-binding</keyword>
<dbReference type="Gene3D" id="3.20.20.70">
    <property type="entry name" value="Aldolase class I"/>
    <property type="match status" value="1"/>
</dbReference>
<dbReference type="PANTHER" id="PTHR11228:SF7">
    <property type="entry name" value="PQQA PEPTIDE CYCLASE"/>
    <property type="match status" value="1"/>
</dbReference>
<dbReference type="Proteomes" id="UP001500879">
    <property type="component" value="Unassembled WGS sequence"/>
</dbReference>
<keyword evidence="4" id="KW-0411">Iron-sulfur</keyword>
<dbReference type="SUPFAM" id="SSF102114">
    <property type="entry name" value="Radical SAM enzymes"/>
    <property type="match status" value="1"/>
</dbReference>
<dbReference type="InterPro" id="IPR023885">
    <property type="entry name" value="4Fe4S-binding_SPASM_dom"/>
</dbReference>
<name>A0ABP3ITE0_9ACTN</name>
<evidence type="ECO:0000259" key="6">
    <source>
        <dbReference type="Pfam" id="PF13186"/>
    </source>
</evidence>
<feature type="domain" description="4Fe4S-binding SPASM" evidence="6">
    <location>
        <begin position="205"/>
        <end position="276"/>
    </location>
</feature>
<proteinExistence type="predicted"/>
<organism evidence="7 8">
    <name type="scientific">Streptomyces luteireticuli</name>
    <dbReference type="NCBI Taxonomy" id="173858"/>
    <lineage>
        <taxon>Bacteria</taxon>
        <taxon>Bacillati</taxon>
        <taxon>Actinomycetota</taxon>
        <taxon>Actinomycetes</taxon>
        <taxon>Kitasatosporales</taxon>
        <taxon>Streptomycetaceae</taxon>
        <taxon>Streptomyces</taxon>
    </lineage>
</organism>
<dbReference type="CDD" id="cd21109">
    <property type="entry name" value="SPASM"/>
    <property type="match status" value="1"/>
</dbReference>
<evidence type="ECO:0000256" key="4">
    <source>
        <dbReference type="ARBA" id="ARBA00023014"/>
    </source>
</evidence>
<evidence type="ECO:0000256" key="1">
    <source>
        <dbReference type="ARBA" id="ARBA00022691"/>
    </source>
</evidence>
<sequence>MGLPNVDQPLAGLRYVEIETSRYCNRVCSWCPNGHTTERRAQELMPWDLFTKITRELGAAGFGGFFAFHNYNEPLHNKRLPEEIAEVRTTVPKAKPAIYTNGDRFNREVFEQMQEGGVSYVRVTRYPPNATIVPTYGYLQRWIHGRELSGLGWEYGPVRQGLAATWTAPGGSMKVEVIRPQITTYNDRGGTAVVPTELPTRTAPCQMTATSLSVDYMGRMKMCCNVIPQGSVHQEYVVGSAADQPLTELWNHEFMAEWRKRHAQADWSRSPACRTCVQQLPETRR</sequence>
<dbReference type="Pfam" id="PF13186">
    <property type="entry name" value="SPASM"/>
    <property type="match status" value="1"/>
</dbReference>